<feature type="non-terminal residue" evidence="2">
    <location>
        <position position="157"/>
    </location>
</feature>
<dbReference type="Pfam" id="PF00078">
    <property type="entry name" value="RVT_1"/>
    <property type="match status" value="1"/>
</dbReference>
<dbReference type="OrthoDB" id="6255742at2759"/>
<keyword evidence="3" id="KW-1185">Reference proteome</keyword>
<reference evidence="2 3" key="1">
    <citation type="submission" date="2013-11" db="EMBL/GenBank/DDBJ databases">
        <title>Opisthorchis viverrini - life in the bile duct.</title>
        <authorList>
            <person name="Young N.D."/>
            <person name="Nagarajan N."/>
            <person name="Lin S.J."/>
            <person name="Korhonen P.K."/>
            <person name="Jex A.R."/>
            <person name="Hall R.S."/>
            <person name="Safavi-Hemami H."/>
            <person name="Kaewkong W."/>
            <person name="Bertrand D."/>
            <person name="Gao S."/>
            <person name="Seet Q."/>
            <person name="Wongkham S."/>
            <person name="Teh B.T."/>
            <person name="Wongkham C."/>
            <person name="Intapan P.M."/>
            <person name="Maleewong W."/>
            <person name="Yang X."/>
            <person name="Hu M."/>
            <person name="Wang Z."/>
            <person name="Hofmann A."/>
            <person name="Sternberg P.W."/>
            <person name="Tan P."/>
            <person name="Wang J."/>
            <person name="Gasser R.B."/>
        </authorList>
    </citation>
    <scope>NUCLEOTIDE SEQUENCE [LARGE SCALE GENOMIC DNA]</scope>
</reference>
<dbReference type="RefSeq" id="XP_009166718.1">
    <property type="nucleotide sequence ID" value="XM_009168454.1"/>
</dbReference>
<dbReference type="Proteomes" id="UP000054324">
    <property type="component" value="Unassembled WGS sequence"/>
</dbReference>
<protein>
    <recommendedName>
        <fullName evidence="1">Reverse transcriptase domain-containing protein</fullName>
    </recommendedName>
</protein>
<organism evidence="2 3">
    <name type="scientific">Opisthorchis viverrini</name>
    <name type="common">Southeast Asian liver fluke</name>
    <dbReference type="NCBI Taxonomy" id="6198"/>
    <lineage>
        <taxon>Eukaryota</taxon>
        <taxon>Metazoa</taxon>
        <taxon>Spiralia</taxon>
        <taxon>Lophotrochozoa</taxon>
        <taxon>Platyhelminthes</taxon>
        <taxon>Trematoda</taxon>
        <taxon>Digenea</taxon>
        <taxon>Opisthorchiida</taxon>
        <taxon>Opisthorchiata</taxon>
        <taxon>Opisthorchiidae</taxon>
        <taxon>Opisthorchis</taxon>
    </lineage>
</organism>
<name>A0A074ZQY0_OPIVI</name>
<dbReference type="PANTHER" id="PTHR19446">
    <property type="entry name" value="REVERSE TRANSCRIPTASES"/>
    <property type="match status" value="1"/>
</dbReference>
<accession>A0A074ZQY0</accession>
<dbReference type="AlphaFoldDB" id="A0A074ZQY0"/>
<feature type="domain" description="Reverse transcriptase" evidence="1">
    <location>
        <begin position="1"/>
        <end position="157"/>
    </location>
</feature>
<dbReference type="SUPFAM" id="SSF56672">
    <property type="entry name" value="DNA/RNA polymerases"/>
    <property type="match status" value="1"/>
</dbReference>
<dbReference type="EMBL" id="KL596676">
    <property type="protein sequence ID" value="KER29536.1"/>
    <property type="molecule type" value="Genomic_DNA"/>
</dbReference>
<dbReference type="CTD" id="20327510"/>
<dbReference type="STRING" id="6198.A0A074ZQY0"/>
<dbReference type="KEGG" id="ovi:T265_13343"/>
<evidence type="ECO:0000259" key="1">
    <source>
        <dbReference type="PROSITE" id="PS50878"/>
    </source>
</evidence>
<gene>
    <name evidence="2" type="ORF">T265_13343</name>
</gene>
<evidence type="ECO:0000313" key="3">
    <source>
        <dbReference type="Proteomes" id="UP000054324"/>
    </source>
</evidence>
<evidence type="ECO:0000313" key="2">
    <source>
        <dbReference type="EMBL" id="KER29536.1"/>
    </source>
</evidence>
<dbReference type="InterPro" id="IPR000477">
    <property type="entry name" value="RT_dom"/>
</dbReference>
<dbReference type="PROSITE" id="PS50878">
    <property type="entry name" value="RT_POL"/>
    <property type="match status" value="1"/>
</dbReference>
<dbReference type="InterPro" id="IPR043502">
    <property type="entry name" value="DNA/RNA_pol_sf"/>
</dbReference>
<sequence length="157" mass="17249">MSMFMEAAMLPSPEEGRIRKGRPQKPHTPIAQRLTQPTVVVFLDLKAAFDSVDRQALWQCLWSKGVPHKFLTLIKGLYTNSRNGVKVYGKLCPEFTTSTGVRQGCPLSPFLFNFVIDTIMKDALPASNACGVEVLPGPPLTDIEYADDIALLGSDPV</sequence>
<proteinExistence type="predicted"/>
<dbReference type="GeneID" id="20327510"/>